<reference evidence="1 2" key="1">
    <citation type="journal article" date="2019" name="Genome Biol. Evol.">
        <title>Insights into the evolution of the New World diploid cottons (Gossypium, subgenus Houzingenia) based on genome sequencing.</title>
        <authorList>
            <person name="Grover C.E."/>
            <person name="Arick M.A. 2nd"/>
            <person name="Thrash A."/>
            <person name="Conover J.L."/>
            <person name="Sanders W.S."/>
            <person name="Peterson D.G."/>
            <person name="Frelichowski J.E."/>
            <person name="Scheffler J.A."/>
            <person name="Scheffler B.E."/>
            <person name="Wendel J.F."/>
        </authorList>
    </citation>
    <scope>NUCLEOTIDE SEQUENCE [LARGE SCALE GENOMIC DNA]</scope>
    <source>
        <strain evidence="1">4</strain>
        <tissue evidence="1">Leaf</tissue>
    </source>
</reference>
<dbReference type="SUPFAM" id="SSF101148">
    <property type="entry name" value="Plant invertase/pectin methylesterase inhibitor"/>
    <property type="match status" value="1"/>
</dbReference>
<protein>
    <submittedName>
        <fullName evidence="1">Uncharacterized protein</fullName>
    </submittedName>
</protein>
<proteinExistence type="predicted"/>
<dbReference type="AlphaFoldDB" id="A0A7J9AZR9"/>
<name>A0A7J9AZR9_9ROSI</name>
<sequence length="53" mass="5903">MKLGATNAKAMMNIYNEMIKKPSSPQLLKALKCCVEAYKYASPTFEMVSSELV</sequence>
<dbReference type="Proteomes" id="UP000593574">
    <property type="component" value="Unassembled WGS sequence"/>
</dbReference>
<dbReference type="InterPro" id="IPR035513">
    <property type="entry name" value="Invertase/methylesterase_inhib"/>
</dbReference>
<organism evidence="1 2">
    <name type="scientific">Gossypium laxum</name>
    <dbReference type="NCBI Taxonomy" id="34288"/>
    <lineage>
        <taxon>Eukaryota</taxon>
        <taxon>Viridiplantae</taxon>
        <taxon>Streptophyta</taxon>
        <taxon>Embryophyta</taxon>
        <taxon>Tracheophyta</taxon>
        <taxon>Spermatophyta</taxon>
        <taxon>Magnoliopsida</taxon>
        <taxon>eudicotyledons</taxon>
        <taxon>Gunneridae</taxon>
        <taxon>Pentapetalae</taxon>
        <taxon>rosids</taxon>
        <taxon>malvids</taxon>
        <taxon>Malvales</taxon>
        <taxon>Malvaceae</taxon>
        <taxon>Malvoideae</taxon>
        <taxon>Gossypium</taxon>
    </lineage>
</organism>
<comment type="caution">
    <text evidence="1">The sequence shown here is derived from an EMBL/GenBank/DDBJ whole genome shotgun (WGS) entry which is preliminary data.</text>
</comment>
<keyword evidence="2" id="KW-1185">Reference proteome</keyword>
<evidence type="ECO:0000313" key="2">
    <source>
        <dbReference type="Proteomes" id="UP000593574"/>
    </source>
</evidence>
<accession>A0A7J9AZR9</accession>
<dbReference type="EMBL" id="JABEZV010438438">
    <property type="protein sequence ID" value="MBA0729576.1"/>
    <property type="molecule type" value="Genomic_DNA"/>
</dbReference>
<gene>
    <name evidence="1" type="ORF">Golax_023390</name>
</gene>
<evidence type="ECO:0000313" key="1">
    <source>
        <dbReference type="EMBL" id="MBA0729576.1"/>
    </source>
</evidence>